<dbReference type="PANTHER" id="PTHR45973:SF35">
    <property type="entry name" value="LEUCINE-RICH REPEAT-CONTAINING PROTEIN 43"/>
    <property type="match status" value="1"/>
</dbReference>
<dbReference type="SUPFAM" id="SSF52058">
    <property type="entry name" value="L domain-like"/>
    <property type="match status" value="1"/>
</dbReference>
<dbReference type="Pfam" id="PF01302">
    <property type="entry name" value="CAP_GLY"/>
    <property type="match status" value="1"/>
</dbReference>
<dbReference type="SUPFAM" id="SSF74924">
    <property type="entry name" value="Cap-Gly domain"/>
    <property type="match status" value="1"/>
</dbReference>
<dbReference type="InterPro" id="IPR032675">
    <property type="entry name" value="LRR_dom_sf"/>
</dbReference>
<evidence type="ECO:0000313" key="6">
    <source>
        <dbReference type="Proteomes" id="UP000245764"/>
    </source>
</evidence>
<evidence type="ECO:0000256" key="2">
    <source>
        <dbReference type="ARBA" id="ARBA00022737"/>
    </source>
</evidence>
<sequence length="608" mass="66957">MSEPPYHIGQRLSLKGQLCTIRYIGPVSDKAGEWVGVEWDDTTRGKHNGTHQGVNHFECRSSSPTAGSFLRPKQPWDPSRTFLQALREKYMPEEAGTGGDVVYFSGKQAEEIGFEKFSKRQAQLQGIHVLVLDHMRIRSHDLDRDSDAIEEICAHITDLDLGSNLFETLDEILDVAKFLPKLRNLTLDGNRIHTGPNHGTTLLNVKSLSLSNMLLDWHEICAVASRFPNLVSLTAASNELQAITNQTLPSRLENLDLSTNKFTTLSSLSPLRSIPALHTLSLKANLITTTNLPPDSLTTTTDLPSLSPTLETLDLSHNAISTWLPINALPTLYPSLAHLRTSSNPLYAHLTTPSGAPLTPEDGYMLTIARLPNLQTLNYSAITAKERLNAETYYLGQIAAQISLVTSGAEGVEAVKAEHPRWKELVEEYGEPSIPSTITGAAAKEGEKNPHSLAAQLLTLTFHLASPSSFPHLPPGVEGEWTDRFPKSFSIYTLLSRVGAKLGVLPMELRLVWETGEWDPVMRGIGVGQEVEEWDSSDEEAGEDGKTEGVMKREVELVAGTRGWGRFLRGVGEWCGLRGGRGRHDGKGKEKWTSQADQGRENSAREEM</sequence>
<gene>
    <name evidence="5" type="ORF">ZT1E4_G2178</name>
</gene>
<dbReference type="AlphaFoldDB" id="A0A2H1FQ04"/>
<keyword evidence="2" id="KW-0677">Repeat</keyword>
<feature type="region of interest" description="Disordered" evidence="3">
    <location>
        <begin position="578"/>
        <end position="608"/>
    </location>
</feature>
<proteinExistence type="predicted"/>
<dbReference type="PANTHER" id="PTHR45973">
    <property type="entry name" value="PROTEIN PHOSPHATASE 1 REGULATORY SUBUNIT SDS22-RELATED"/>
    <property type="match status" value="1"/>
</dbReference>
<dbReference type="PROSITE" id="PS50245">
    <property type="entry name" value="CAP_GLY_2"/>
    <property type="match status" value="1"/>
</dbReference>
<dbReference type="Gene3D" id="3.80.10.10">
    <property type="entry name" value="Ribonuclease Inhibitor"/>
    <property type="match status" value="3"/>
</dbReference>
<feature type="domain" description="CAP-Gly" evidence="4">
    <location>
        <begin position="25"/>
        <end position="71"/>
    </location>
</feature>
<dbReference type="InterPro" id="IPR036859">
    <property type="entry name" value="CAP-Gly_dom_sf"/>
</dbReference>
<feature type="compositionally biased region" description="Basic and acidic residues" evidence="3">
    <location>
        <begin position="582"/>
        <end position="608"/>
    </location>
</feature>
<organism evidence="5 6">
    <name type="scientific">Zymoseptoria tritici ST99CH_1E4</name>
    <dbReference type="NCBI Taxonomy" id="1276532"/>
    <lineage>
        <taxon>Eukaryota</taxon>
        <taxon>Fungi</taxon>
        <taxon>Dikarya</taxon>
        <taxon>Ascomycota</taxon>
        <taxon>Pezizomycotina</taxon>
        <taxon>Dothideomycetes</taxon>
        <taxon>Dothideomycetidae</taxon>
        <taxon>Mycosphaerellales</taxon>
        <taxon>Mycosphaerellaceae</taxon>
        <taxon>Zymoseptoria</taxon>
    </lineage>
</organism>
<keyword evidence="1" id="KW-0433">Leucine-rich repeat</keyword>
<dbReference type="EMBL" id="LT854253">
    <property type="protein sequence ID" value="SMR43400.1"/>
    <property type="molecule type" value="Genomic_DNA"/>
</dbReference>
<dbReference type="PROSITE" id="PS51450">
    <property type="entry name" value="LRR"/>
    <property type="match status" value="2"/>
</dbReference>
<dbReference type="SMART" id="SM01052">
    <property type="entry name" value="CAP_GLY"/>
    <property type="match status" value="1"/>
</dbReference>
<evidence type="ECO:0000256" key="3">
    <source>
        <dbReference type="SAM" id="MobiDB-lite"/>
    </source>
</evidence>
<protein>
    <recommendedName>
        <fullName evidence="4">CAP-Gly domain-containing protein</fullName>
    </recommendedName>
</protein>
<name>A0A2H1FQ04_ZYMTR</name>
<accession>A0A2H1FQ04</accession>
<dbReference type="InterPro" id="IPR001611">
    <property type="entry name" value="Leu-rich_rpt"/>
</dbReference>
<evidence type="ECO:0000256" key="1">
    <source>
        <dbReference type="ARBA" id="ARBA00022614"/>
    </source>
</evidence>
<dbReference type="InterPro" id="IPR050576">
    <property type="entry name" value="Cilia_flagella_integrity"/>
</dbReference>
<evidence type="ECO:0000313" key="5">
    <source>
        <dbReference type="EMBL" id="SMR43400.1"/>
    </source>
</evidence>
<evidence type="ECO:0000259" key="4">
    <source>
        <dbReference type="PROSITE" id="PS50245"/>
    </source>
</evidence>
<dbReference type="Gene3D" id="2.30.30.190">
    <property type="entry name" value="CAP Gly-rich-like domain"/>
    <property type="match status" value="1"/>
</dbReference>
<dbReference type="Proteomes" id="UP000245764">
    <property type="component" value="Chromosome 1"/>
</dbReference>
<dbReference type="InterPro" id="IPR000938">
    <property type="entry name" value="CAP-Gly_domain"/>
</dbReference>
<reference evidence="6" key="1">
    <citation type="submission" date="2017-05" db="EMBL/GenBank/DDBJ databases">
        <authorList>
            <person name="Song R."/>
            <person name="Chenine A.L."/>
            <person name="Ruprecht R.M."/>
        </authorList>
    </citation>
    <scope>NUCLEOTIDE SEQUENCE [LARGE SCALE GENOMIC DNA]</scope>
</reference>